<dbReference type="GO" id="GO:0008324">
    <property type="term" value="F:monoatomic cation transmembrane transporter activity"/>
    <property type="evidence" value="ECO:0007669"/>
    <property type="project" value="InterPro"/>
</dbReference>
<evidence type="ECO:0000313" key="8">
    <source>
        <dbReference type="Proteomes" id="UP000183263"/>
    </source>
</evidence>
<dbReference type="PANTHER" id="PTHR34584:SF1">
    <property type="entry name" value="NA(+)_H(+) ANTIPORTER SUBUNIT E1"/>
    <property type="match status" value="1"/>
</dbReference>
<name>A0A1G8IJQ6_9NOCA</name>
<dbReference type="Proteomes" id="UP000183263">
    <property type="component" value="Unassembled WGS sequence"/>
</dbReference>
<protein>
    <submittedName>
        <fullName evidence="7">Multicomponent Na+:H+ antiporter subunit E</fullName>
    </submittedName>
</protein>
<sequence>MSAARRVTHLITWPWRLLGFAGYFGWLLVVSNLTVIRDIATPGSDVQAGIVELPLRCRTDLEITLLANLISLTPGTLTLAVRAGPEHPVLYVHGMYAPEPGAFRRELGDLEARMLRALRRNANVGALPGRSASDKGEQS</sequence>
<dbReference type="InterPro" id="IPR002758">
    <property type="entry name" value="Cation_antiport_E"/>
</dbReference>
<dbReference type="RefSeq" id="WP_072737307.1">
    <property type="nucleotide sequence ID" value="NZ_CP048813.1"/>
</dbReference>
<gene>
    <name evidence="7" type="ORF">SAMN05444695_105300</name>
</gene>
<dbReference type="EMBL" id="FNDN01000005">
    <property type="protein sequence ID" value="SDI19017.1"/>
    <property type="molecule type" value="Genomic_DNA"/>
</dbReference>
<dbReference type="GO" id="GO:0005886">
    <property type="term" value="C:plasma membrane"/>
    <property type="evidence" value="ECO:0007669"/>
    <property type="project" value="UniProtKB-SubCell"/>
</dbReference>
<evidence type="ECO:0000256" key="4">
    <source>
        <dbReference type="ARBA" id="ARBA00022692"/>
    </source>
</evidence>
<keyword evidence="4" id="KW-0812">Transmembrane</keyword>
<evidence type="ECO:0000256" key="5">
    <source>
        <dbReference type="ARBA" id="ARBA00022989"/>
    </source>
</evidence>
<reference evidence="7" key="1">
    <citation type="submission" date="2016-10" db="EMBL/GenBank/DDBJ databases">
        <authorList>
            <person name="de Groot N.N."/>
        </authorList>
    </citation>
    <scope>NUCLEOTIDE SEQUENCE [LARGE SCALE GENOMIC DNA]</scope>
    <source>
        <strain evidence="7">DSM 44892</strain>
    </source>
</reference>
<dbReference type="OrthoDB" id="3837866at2"/>
<keyword evidence="3" id="KW-1003">Cell membrane</keyword>
<dbReference type="AlphaFoldDB" id="A0A1G8IJQ6"/>
<accession>A0A1G8IJQ6</accession>
<evidence type="ECO:0000313" key="7">
    <source>
        <dbReference type="EMBL" id="SDI19017.1"/>
    </source>
</evidence>
<proteinExistence type="inferred from homology"/>
<dbReference type="Pfam" id="PF01899">
    <property type="entry name" value="MNHE"/>
    <property type="match status" value="1"/>
</dbReference>
<dbReference type="PANTHER" id="PTHR34584">
    <property type="entry name" value="NA(+)/H(+) ANTIPORTER SUBUNIT E1"/>
    <property type="match status" value="1"/>
</dbReference>
<comment type="subcellular location">
    <subcellularLocation>
        <location evidence="1">Cell membrane</location>
        <topology evidence="1">Multi-pass membrane protein</topology>
    </subcellularLocation>
</comment>
<evidence type="ECO:0000256" key="2">
    <source>
        <dbReference type="ARBA" id="ARBA00006228"/>
    </source>
</evidence>
<evidence type="ECO:0000256" key="6">
    <source>
        <dbReference type="ARBA" id="ARBA00023136"/>
    </source>
</evidence>
<keyword evidence="8" id="KW-1185">Reference proteome</keyword>
<comment type="similarity">
    <text evidence="2">Belongs to the CPA3 antiporters (TC 2.A.63) subunit E family.</text>
</comment>
<organism evidence="7 8">
    <name type="scientific">Rhodococcus triatomae</name>
    <dbReference type="NCBI Taxonomy" id="300028"/>
    <lineage>
        <taxon>Bacteria</taxon>
        <taxon>Bacillati</taxon>
        <taxon>Actinomycetota</taxon>
        <taxon>Actinomycetes</taxon>
        <taxon>Mycobacteriales</taxon>
        <taxon>Nocardiaceae</taxon>
        <taxon>Rhodococcus</taxon>
    </lineage>
</organism>
<evidence type="ECO:0000256" key="1">
    <source>
        <dbReference type="ARBA" id="ARBA00004651"/>
    </source>
</evidence>
<evidence type="ECO:0000256" key="3">
    <source>
        <dbReference type="ARBA" id="ARBA00022475"/>
    </source>
</evidence>
<keyword evidence="5" id="KW-1133">Transmembrane helix</keyword>
<keyword evidence="6" id="KW-0472">Membrane</keyword>